<sequence>MVRYGVDTWRQAPCLLIDRYNLLLAEGRSMQWVIIPESYWRGSRPYGGYTWYQKVICGPKTGPPVNISLSPRRGLSAFDRSQLIVVNIVKSSNSYILLVVPD</sequence>
<evidence type="ECO:0000313" key="1">
    <source>
        <dbReference type="EMBL" id="KUM50206.1"/>
    </source>
</evidence>
<keyword evidence="1" id="KW-0496">Mitochondrion</keyword>
<protein>
    <submittedName>
        <fullName evidence="1">Uncharacterized protein</fullName>
    </submittedName>
</protein>
<reference evidence="1" key="1">
    <citation type="journal article" date="2015" name="Genome Biol. Evol.">
        <title>Organellar Genomes of White Spruce (Picea glauca): Assembly and Annotation.</title>
        <authorList>
            <person name="Jackman S.D."/>
            <person name="Warren R.L."/>
            <person name="Gibb E.A."/>
            <person name="Vandervalk B.P."/>
            <person name="Mohamadi H."/>
            <person name="Chu J."/>
            <person name="Raymond A."/>
            <person name="Pleasance S."/>
            <person name="Coope R."/>
            <person name="Wildung M.R."/>
            <person name="Ritland C.E."/>
            <person name="Bousquet J."/>
            <person name="Jones S.J."/>
            <person name="Bohlmann J."/>
            <person name="Birol I."/>
        </authorList>
    </citation>
    <scope>NUCLEOTIDE SEQUENCE [LARGE SCALE GENOMIC DNA]</scope>
    <source>
        <tissue evidence="1">Flushing bud</tissue>
    </source>
</reference>
<gene>
    <name evidence="1" type="ORF">ABT39_MTgene49</name>
</gene>
<accession>A0A101M357</accession>
<dbReference type="AlphaFoldDB" id="A0A101M357"/>
<proteinExistence type="predicted"/>
<organism evidence="1">
    <name type="scientific">Picea glauca</name>
    <name type="common">White spruce</name>
    <name type="synonym">Pinus glauca</name>
    <dbReference type="NCBI Taxonomy" id="3330"/>
    <lineage>
        <taxon>Eukaryota</taxon>
        <taxon>Viridiplantae</taxon>
        <taxon>Streptophyta</taxon>
        <taxon>Embryophyta</taxon>
        <taxon>Tracheophyta</taxon>
        <taxon>Spermatophyta</taxon>
        <taxon>Pinopsida</taxon>
        <taxon>Pinidae</taxon>
        <taxon>Conifers I</taxon>
        <taxon>Pinales</taxon>
        <taxon>Pinaceae</taxon>
        <taxon>Picea</taxon>
    </lineage>
</organism>
<dbReference type="EMBL" id="LKAM01000001">
    <property type="protein sequence ID" value="KUM50206.1"/>
    <property type="molecule type" value="Genomic_DNA"/>
</dbReference>
<comment type="caution">
    <text evidence="1">The sequence shown here is derived from an EMBL/GenBank/DDBJ whole genome shotgun (WGS) entry which is preliminary data.</text>
</comment>
<name>A0A101M357_PICGL</name>
<geneLocation type="mitochondrion" evidence="1"/>